<protein>
    <submittedName>
        <fullName evidence="2">Uncharacterized protein</fullName>
    </submittedName>
</protein>
<keyword evidence="1" id="KW-0732">Signal</keyword>
<reference evidence="2 3" key="1">
    <citation type="submission" date="2020-02" db="EMBL/GenBank/DDBJ databases">
        <authorList>
            <person name="Chaudhuri R."/>
        </authorList>
    </citation>
    <scope>NUCLEOTIDE SEQUENCE [LARGE SCALE GENOMIC DNA]</scope>
    <source>
        <strain evidence="2">SFB21</strain>
    </source>
</reference>
<evidence type="ECO:0000256" key="1">
    <source>
        <dbReference type="SAM" id="SignalP"/>
    </source>
</evidence>
<name>A0A811GCA1_9GAMM</name>
<gene>
    <name evidence="2" type="ORF">SFB21_1167</name>
</gene>
<comment type="caution">
    <text evidence="2">The sequence shown here is derived from an EMBL/GenBank/DDBJ whole genome shotgun (WGS) entry which is preliminary data.</text>
</comment>
<dbReference type="Proteomes" id="UP000489961">
    <property type="component" value="Unassembled WGS sequence"/>
</dbReference>
<proteinExistence type="predicted"/>
<organism evidence="2 3">
    <name type="scientific">Acinetobacter bouvetii</name>
    <dbReference type="NCBI Taxonomy" id="202951"/>
    <lineage>
        <taxon>Bacteria</taxon>
        <taxon>Pseudomonadati</taxon>
        <taxon>Pseudomonadota</taxon>
        <taxon>Gammaproteobacteria</taxon>
        <taxon>Moraxellales</taxon>
        <taxon>Moraxellaceae</taxon>
        <taxon>Acinetobacter</taxon>
    </lineage>
</organism>
<evidence type="ECO:0000313" key="2">
    <source>
        <dbReference type="EMBL" id="CAB1212603.1"/>
    </source>
</evidence>
<feature type="chain" id="PRO_5032332233" evidence="1">
    <location>
        <begin position="24"/>
        <end position="164"/>
    </location>
</feature>
<evidence type="ECO:0000313" key="3">
    <source>
        <dbReference type="Proteomes" id="UP000489961"/>
    </source>
</evidence>
<feature type="signal peptide" evidence="1">
    <location>
        <begin position="1"/>
        <end position="23"/>
    </location>
</feature>
<sequence length="164" mass="19213">MPFKKTLLCLSSVIMFQSVQAQATELDQYFVKKQILDSSYKIKDRKALNEILDVISDEDSRTLPFQIDQNMLMEKYQISATEVKIEGIITTPDFAQFTQDVGDKEVKKLLRKNILQSCSLLFENEFQRVNPYHVELKLSSENKNYDFKIKNRECKFQQIKSPTK</sequence>
<accession>A0A811GCA1</accession>
<dbReference type="EMBL" id="CADDTS010000022">
    <property type="protein sequence ID" value="CAB1212603.1"/>
    <property type="molecule type" value="Genomic_DNA"/>
</dbReference>
<dbReference type="AlphaFoldDB" id="A0A811GCA1"/>